<comment type="caution">
    <text evidence="7">The sequence shown here is derived from an EMBL/GenBank/DDBJ whole genome shotgun (WGS) entry which is preliminary data.</text>
</comment>
<evidence type="ECO:0000313" key="10">
    <source>
        <dbReference type="Proteomes" id="UP000235392"/>
    </source>
</evidence>
<evidence type="ECO:0000256" key="5">
    <source>
        <dbReference type="SAM" id="Phobius"/>
    </source>
</evidence>
<sequence>MKFITQGPYYVWLPVITALGWFTTLFGLLLLRATSDHRKTDRSNEATVPFISDIGAAHMTWFSSGCTTVAVFYIMTVVTEGWLKYHQRIPQLTRKWARYWGYSTIINGILAAAWMVTQSVISKFKHPDIHWQFTTMFITFISFSGLSQLIEAFYLQKDYPDRAFLRRGALIKVSIVPICIILGWMVGILFFASESEMSPRQRDALLSTSAVCEWVVCFLLTLYFLTFAFDFWHVTKTSSTCHVRIMSSITLQGEEPYDSDVKLATLNSRDTV</sequence>
<feature type="transmembrane region" description="Helical" evidence="5">
    <location>
        <begin position="12"/>
        <end position="33"/>
    </location>
</feature>
<gene>
    <name evidence="8" type="ORF">PCANC_16940</name>
    <name evidence="7" type="ORF">PCASD_21143</name>
</gene>
<evidence type="ECO:0000313" key="7">
    <source>
        <dbReference type="EMBL" id="PLW13215.1"/>
    </source>
</evidence>
<evidence type="ECO:0000313" key="9">
    <source>
        <dbReference type="Proteomes" id="UP000235388"/>
    </source>
</evidence>
<dbReference type="Proteomes" id="UP000235388">
    <property type="component" value="Unassembled WGS sequence"/>
</dbReference>
<accession>A0A2N5SJ03</accession>
<evidence type="ECO:0000256" key="4">
    <source>
        <dbReference type="ARBA" id="ARBA00023136"/>
    </source>
</evidence>
<proteinExistence type="predicted"/>
<dbReference type="AlphaFoldDB" id="A0A2N5SJ03"/>
<feature type="transmembrane region" description="Helical" evidence="5">
    <location>
        <begin position="170"/>
        <end position="192"/>
    </location>
</feature>
<feature type="transmembrane region" description="Helical" evidence="5">
    <location>
        <begin position="99"/>
        <end position="117"/>
    </location>
</feature>
<keyword evidence="4 5" id="KW-0472">Membrane</keyword>
<organism evidence="7 10">
    <name type="scientific">Puccinia coronata f. sp. avenae</name>
    <dbReference type="NCBI Taxonomy" id="200324"/>
    <lineage>
        <taxon>Eukaryota</taxon>
        <taxon>Fungi</taxon>
        <taxon>Dikarya</taxon>
        <taxon>Basidiomycota</taxon>
        <taxon>Pucciniomycotina</taxon>
        <taxon>Pucciniomycetes</taxon>
        <taxon>Pucciniales</taxon>
        <taxon>Pucciniaceae</taxon>
        <taxon>Puccinia</taxon>
    </lineage>
</organism>
<dbReference type="Proteomes" id="UP000235392">
    <property type="component" value="Unassembled WGS sequence"/>
</dbReference>
<dbReference type="InterPro" id="IPR019402">
    <property type="entry name" value="CWH43_N"/>
</dbReference>
<feature type="transmembrane region" description="Helical" evidence="5">
    <location>
        <begin position="129"/>
        <end position="150"/>
    </location>
</feature>
<feature type="transmembrane region" description="Helical" evidence="5">
    <location>
        <begin position="54"/>
        <end position="79"/>
    </location>
</feature>
<dbReference type="PANTHER" id="PTHR21324">
    <property type="entry name" value="FASTING-INDUCIBLE INTEGRAL MEMBRANE PROTEIN TM6P1-RELATED"/>
    <property type="match status" value="1"/>
</dbReference>
<evidence type="ECO:0000256" key="2">
    <source>
        <dbReference type="ARBA" id="ARBA00022692"/>
    </source>
</evidence>
<evidence type="ECO:0000256" key="1">
    <source>
        <dbReference type="ARBA" id="ARBA00004127"/>
    </source>
</evidence>
<feature type="domain" description="CWH43-like N-terminal" evidence="6">
    <location>
        <begin position="10"/>
        <end position="233"/>
    </location>
</feature>
<dbReference type="OrthoDB" id="10032492at2759"/>
<evidence type="ECO:0000259" key="6">
    <source>
        <dbReference type="Pfam" id="PF10277"/>
    </source>
</evidence>
<name>A0A2N5SJ03_9BASI</name>
<dbReference type="Pfam" id="PF10277">
    <property type="entry name" value="Frag1"/>
    <property type="match status" value="1"/>
</dbReference>
<dbReference type="GO" id="GO:0005886">
    <property type="term" value="C:plasma membrane"/>
    <property type="evidence" value="ECO:0007669"/>
    <property type="project" value="TreeGrafter"/>
</dbReference>
<feature type="transmembrane region" description="Helical" evidence="5">
    <location>
        <begin position="204"/>
        <end position="229"/>
    </location>
</feature>
<protein>
    <recommendedName>
        <fullName evidence="6">CWH43-like N-terminal domain-containing protein</fullName>
    </recommendedName>
</protein>
<dbReference type="InterPro" id="IPR050911">
    <property type="entry name" value="DRAM/TMEM150_Autophagy_Mod"/>
</dbReference>
<reference evidence="9 10" key="1">
    <citation type="submission" date="2017-11" db="EMBL/GenBank/DDBJ databases">
        <title>De novo assembly and phasing of dikaryotic genomes from two isolates of Puccinia coronata f. sp. avenae, the causal agent of oat crown rust.</title>
        <authorList>
            <person name="Miller M.E."/>
            <person name="Zhang Y."/>
            <person name="Omidvar V."/>
            <person name="Sperschneider J."/>
            <person name="Schwessinger B."/>
            <person name="Raley C."/>
            <person name="Palmer J.M."/>
            <person name="Garnica D."/>
            <person name="Upadhyaya N."/>
            <person name="Rathjen J."/>
            <person name="Taylor J.M."/>
            <person name="Park R.F."/>
            <person name="Dodds P.N."/>
            <person name="Hirsch C.D."/>
            <person name="Kianian S.F."/>
            <person name="Figueroa M."/>
        </authorList>
    </citation>
    <scope>NUCLEOTIDE SEQUENCE [LARGE SCALE GENOMIC DNA]</scope>
    <source>
        <strain evidence="8">12NC29</strain>
        <strain evidence="7">12SD80</strain>
    </source>
</reference>
<keyword evidence="9" id="KW-1185">Reference proteome</keyword>
<dbReference type="EMBL" id="PGCI01000859">
    <property type="protein sequence ID" value="PLW13215.1"/>
    <property type="molecule type" value="Genomic_DNA"/>
</dbReference>
<dbReference type="STRING" id="200324.A0A2N5SJ03"/>
<dbReference type="EMBL" id="PGCJ01000129">
    <property type="protein sequence ID" value="PLW45302.1"/>
    <property type="molecule type" value="Genomic_DNA"/>
</dbReference>
<evidence type="ECO:0000256" key="3">
    <source>
        <dbReference type="ARBA" id="ARBA00022989"/>
    </source>
</evidence>
<keyword evidence="2 5" id="KW-0812">Transmembrane</keyword>
<dbReference type="GO" id="GO:0012505">
    <property type="term" value="C:endomembrane system"/>
    <property type="evidence" value="ECO:0007669"/>
    <property type="project" value="UniProtKB-SubCell"/>
</dbReference>
<comment type="subcellular location">
    <subcellularLocation>
        <location evidence="1">Endomembrane system</location>
        <topology evidence="1">Multi-pass membrane protein</topology>
    </subcellularLocation>
</comment>
<evidence type="ECO:0000313" key="8">
    <source>
        <dbReference type="EMBL" id="PLW45302.1"/>
    </source>
</evidence>
<keyword evidence="3 5" id="KW-1133">Transmembrane helix</keyword>
<dbReference type="PANTHER" id="PTHR21324:SF2">
    <property type="entry name" value="EG:22E5.9 PROTEIN"/>
    <property type="match status" value="1"/>
</dbReference>